<keyword evidence="1" id="KW-1277">Toxin-antitoxin system</keyword>
<evidence type="ECO:0000256" key="3">
    <source>
        <dbReference type="ARBA" id="ARBA00022759"/>
    </source>
</evidence>
<evidence type="ECO:0000256" key="2">
    <source>
        <dbReference type="ARBA" id="ARBA00022722"/>
    </source>
</evidence>
<name>A0A811T622_9EURY</name>
<dbReference type="PANTHER" id="PTHR34873">
    <property type="entry name" value="SSR1766 PROTEIN"/>
    <property type="match status" value="1"/>
</dbReference>
<organism evidence="7 8">
    <name type="scientific">Candidatus Argoarchaeum ethanivorans</name>
    <dbReference type="NCBI Taxonomy" id="2608793"/>
    <lineage>
        <taxon>Archaea</taxon>
        <taxon>Methanobacteriati</taxon>
        <taxon>Methanobacteriota</taxon>
        <taxon>Stenosarchaea group</taxon>
        <taxon>Methanomicrobia</taxon>
        <taxon>Methanosarcinales</taxon>
        <taxon>Methanosarcinales incertae sedis</taxon>
        <taxon>GOM Arc I cluster</taxon>
        <taxon>Candidatus Argoarchaeum</taxon>
    </lineage>
</organism>
<proteinExistence type="predicted"/>
<accession>A0A811T622</accession>
<reference evidence="7" key="1">
    <citation type="submission" date="2020-10" db="EMBL/GenBank/DDBJ databases">
        <authorList>
            <person name="Hahn C.J."/>
            <person name="Laso-Perez R."/>
            <person name="Vulcano F."/>
            <person name="Vaziourakis K.-M."/>
            <person name="Stokke R."/>
            <person name="Steen I.H."/>
            <person name="Teske A."/>
            <person name="Boetius A."/>
            <person name="Liebeke M."/>
            <person name="Amann R."/>
            <person name="Knittel K."/>
        </authorList>
    </citation>
    <scope>NUCLEOTIDE SEQUENCE</scope>
    <source>
        <strain evidence="7">Gfbio:e3339647-f889-4370-9287-4fb5cb688e4c:AG392O15_GoMArc1</strain>
    </source>
</reference>
<dbReference type="Pfam" id="PF07927">
    <property type="entry name" value="HicA_toxin"/>
    <property type="match status" value="1"/>
</dbReference>
<evidence type="ECO:0000256" key="5">
    <source>
        <dbReference type="ARBA" id="ARBA00022884"/>
    </source>
</evidence>
<dbReference type="SUPFAM" id="SSF54786">
    <property type="entry name" value="YcfA/nrd intein domain"/>
    <property type="match status" value="1"/>
</dbReference>
<evidence type="ECO:0000313" key="8">
    <source>
        <dbReference type="Proteomes" id="UP000610373"/>
    </source>
</evidence>
<dbReference type="GO" id="GO:0016787">
    <property type="term" value="F:hydrolase activity"/>
    <property type="evidence" value="ECO:0007669"/>
    <property type="project" value="UniProtKB-KW"/>
</dbReference>
<dbReference type="GO" id="GO:0004519">
    <property type="term" value="F:endonuclease activity"/>
    <property type="evidence" value="ECO:0007669"/>
    <property type="project" value="UniProtKB-KW"/>
</dbReference>
<protein>
    <submittedName>
        <fullName evidence="7">HicA toxin of bacterial toxin-antitoxin</fullName>
    </submittedName>
</protein>
<evidence type="ECO:0000313" key="7">
    <source>
        <dbReference type="EMBL" id="CAD6491112.1"/>
    </source>
</evidence>
<dbReference type="PANTHER" id="PTHR34873:SF3">
    <property type="entry name" value="ADDICTION MODULE TOXIN, HICA FAMILY"/>
    <property type="match status" value="1"/>
</dbReference>
<evidence type="ECO:0000256" key="4">
    <source>
        <dbReference type="ARBA" id="ARBA00022801"/>
    </source>
</evidence>
<keyword evidence="6" id="KW-0346">Stress response</keyword>
<dbReference type="InterPro" id="IPR038570">
    <property type="entry name" value="HicA_sf"/>
</dbReference>
<dbReference type="Gene3D" id="3.30.920.30">
    <property type="entry name" value="Hypothetical protein"/>
    <property type="match status" value="1"/>
</dbReference>
<keyword evidence="5" id="KW-0694">RNA-binding</keyword>
<comment type="caution">
    <text evidence="7">The sequence shown here is derived from an EMBL/GenBank/DDBJ whole genome shotgun (WGS) entry which is preliminary data.</text>
</comment>
<keyword evidence="2" id="KW-0540">Nuclease</keyword>
<keyword evidence="4" id="KW-0378">Hydrolase</keyword>
<evidence type="ECO:0000256" key="6">
    <source>
        <dbReference type="ARBA" id="ARBA00023016"/>
    </source>
</evidence>
<keyword evidence="3" id="KW-0255">Endonuclease</keyword>
<dbReference type="AlphaFoldDB" id="A0A811T622"/>
<sequence>MKLPILSAKEIIKALKKDGFRVIRQKGSHISLYKKSENKTHLVVVPDKKEVKRGALLSILKQAEMSREKFFELAKK</sequence>
<dbReference type="InterPro" id="IPR012933">
    <property type="entry name" value="HicA_mRNA_interferase"/>
</dbReference>
<evidence type="ECO:0000256" key="1">
    <source>
        <dbReference type="ARBA" id="ARBA00022649"/>
    </source>
</evidence>
<gene>
    <name evidence="7" type="ORF">CHKLHMKO_00063</name>
</gene>
<dbReference type="GO" id="GO:0003729">
    <property type="term" value="F:mRNA binding"/>
    <property type="evidence" value="ECO:0007669"/>
    <property type="project" value="InterPro"/>
</dbReference>
<dbReference type="EMBL" id="CAJHIO010000002">
    <property type="protein sequence ID" value="CAD6491112.1"/>
    <property type="molecule type" value="Genomic_DNA"/>
</dbReference>
<dbReference type="Proteomes" id="UP000610373">
    <property type="component" value="Unassembled WGS sequence"/>
</dbReference>